<dbReference type="Pfam" id="PF19054">
    <property type="entry name" value="DUF5753"/>
    <property type="match status" value="1"/>
</dbReference>
<sequence>MARPPSPSPDDSASRRQLGLKVRALRKRAGLTQERLAEQVKYHQTVISRLEQGYKLSPGVLEQVLPCLGATTAEQAELRSLNDANEPGRAKRDHELLKAGAPWFRPVLEREPAATRILSWTGERLKGLLQAESYMIAQFSEHDVHDIADAVADRAGRTVRAFTENPGCRYEFLISESAIERVVQCVTVNQYVAVDQLKHLLDLVDRNPNIDLRVVPYANRLHVSPDFTIMEFAEPEPTFGYSDLLRTLVTTDEGGLDLDHLRECWDRLHRSALTAEQTRAVLEKALHRHRLSP</sequence>
<evidence type="ECO:0000259" key="1">
    <source>
        <dbReference type="PROSITE" id="PS50943"/>
    </source>
</evidence>
<dbReference type="RefSeq" id="WP_285455003.1">
    <property type="nucleotide sequence ID" value="NZ_CP127173.1"/>
</dbReference>
<dbReference type="CDD" id="cd00093">
    <property type="entry name" value="HTH_XRE"/>
    <property type="match status" value="1"/>
</dbReference>
<evidence type="ECO:0000313" key="3">
    <source>
        <dbReference type="Proteomes" id="UP001227101"/>
    </source>
</evidence>
<evidence type="ECO:0000313" key="2">
    <source>
        <dbReference type="EMBL" id="WIV57703.1"/>
    </source>
</evidence>
<dbReference type="SMART" id="SM00530">
    <property type="entry name" value="HTH_XRE"/>
    <property type="match status" value="1"/>
</dbReference>
<dbReference type="SUPFAM" id="SSF47413">
    <property type="entry name" value="lambda repressor-like DNA-binding domains"/>
    <property type="match status" value="1"/>
</dbReference>
<proteinExistence type="predicted"/>
<dbReference type="Pfam" id="PF13560">
    <property type="entry name" value="HTH_31"/>
    <property type="match status" value="1"/>
</dbReference>
<dbReference type="Gene3D" id="1.10.260.40">
    <property type="entry name" value="lambda repressor-like DNA-binding domains"/>
    <property type="match status" value="1"/>
</dbReference>
<feature type="domain" description="HTH cro/C1-type" evidence="1">
    <location>
        <begin position="22"/>
        <end position="75"/>
    </location>
</feature>
<dbReference type="PROSITE" id="PS50943">
    <property type="entry name" value="HTH_CROC1"/>
    <property type="match status" value="1"/>
</dbReference>
<protein>
    <submittedName>
        <fullName evidence="2">Helix-turn-helix transcriptional regulator</fullName>
    </submittedName>
</protein>
<reference evidence="2 3" key="1">
    <citation type="submission" date="2023-06" db="EMBL/GenBank/DDBJ databases">
        <authorList>
            <person name="Oyuntsetseg B."/>
            <person name="Kim S.B."/>
        </authorList>
    </citation>
    <scope>NUCLEOTIDE SEQUENCE [LARGE SCALE GENOMIC DNA]</scope>
    <source>
        <strain evidence="2 3">2-2</strain>
    </source>
</reference>
<keyword evidence="3" id="KW-1185">Reference proteome</keyword>
<dbReference type="InterPro" id="IPR001387">
    <property type="entry name" value="Cro/C1-type_HTH"/>
</dbReference>
<dbReference type="InterPro" id="IPR010982">
    <property type="entry name" value="Lambda_DNA-bd_dom_sf"/>
</dbReference>
<organism evidence="2 3">
    <name type="scientific">Amycolatopsis nalaikhensis</name>
    <dbReference type="NCBI Taxonomy" id="715472"/>
    <lineage>
        <taxon>Bacteria</taxon>
        <taxon>Bacillati</taxon>
        <taxon>Actinomycetota</taxon>
        <taxon>Actinomycetes</taxon>
        <taxon>Pseudonocardiales</taxon>
        <taxon>Pseudonocardiaceae</taxon>
        <taxon>Amycolatopsis</taxon>
    </lineage>
</organism>
<name>A0ABY8XPZ9_9PSEU</name>
<dbReference type="InterPro" id="IPR043917">
    <property type="entry name" value="DUF5753"/>
</dbReference>
<dbReference type="EMBL" id="CP127173">
    <property type="protein sequence ID" value="WIV57703.1"/>
    <property type="molecule type" value="Genomic_DNA"/>
</dbReference>
<dbReference type="Proteomes" id="UP001227101">
    <property type="component" value="Chromosome"/>
</dbReference>
<accession>A0ABY8XPZ9</accession>
<gene>
    <name evidence="2" type="ORF">QP939_03160</name>
</gene>